<accession>A0A927DJY4</accession>
<sequence length="111" mass="12672">MPIWKECYTCSAANRSPDNRENITIRLDGHIQSVQGKERYEDEMFIIKYFKKGSAHITFKRLELIDRINDIIAGTFLLCSQPDPECDSLSISKGTAGIIEGTFLIKPNKLY</sequence>
<organism evidence="2 3">
    <name type="scientific">Enterobacter hormaechei</name>
    <dbReference type="NCBI Taxonomy" id="158836"/>
    <lineage>
        <taxon>Bacteria</taxon>
        <taxon>Pseudomonadati</taxon>
        <taxon>Pseudomonadota</taxon>
        <taxon>Gammaproteobacteria</taxon>
        <taxon>Enterobacterales</taxon>
        <taxon>Enterobacteriaceae</taxon>
        <taxon>Enterobacter</taxon>
        <taxon>Enterobacter cloacae complex</taxon>
    </lineage>
</organism>
<name>A0A927DJY4_9ENTR</name>
<dbReference type="AlphaFoldDB" id="A0A927DJY4"/>
<reference evidence="2" key="1">
    <citation type="submission" date="2020-07" db="EMBL/GenBank/DDBJ databases">
        <title>Clinical and genomic characterization of carbapenemase-producing Enterobacterales causing secondary infections during the COVID-19 crisis at a New York City hospital.</title>
        <authorList>
            <person name="Gomez-Simmonds A."/>
            <person name="Annavajhala M.K."/>
            <person name="Uhlemann A.-C."/>
        </authorList>
    </citation>
    <scope>NUCLEOTIDE SEQUENCE</scope>
    <source>
        <strain evidence="2">NK1396</strain>
    </source>
</reference>
<protein>
    <submittedName>
        <fullName evidence="2">DUF4942 domain-containing protein</fullName>
    </submittedName>
</protein>
<dbReference type="EMBL" id="JACXTA010000001">
    <property type="protein sequence ID" value="MBD3707043.1"/>
    <property type="molecule type" value="Genomic_DNA"/>
</dbReference>
<dbReference type="Pfam" id="PF13708">
    <property type="entry name" value="DUF4942"/>
    <property type="match status" value="1"/>
</dbReference>
<dbReference type="InterPro" id="IPR031339">
    <property type="entry name" value="DUF4942"/>
</dbReference>
<evidence type="ECO:0000259" key="1">
    <source>
        <dbReference type="Pfam" id="PF13708"/>
    </source>
</evidence>
<evidence type="ECO:0000313" key="3">
    <source>
        <dbReference type="Proteomes" id="UP000655273"/>
    </source>
</evidence>
<evidence type="ECO:0000313" key="2">
    <source>
        <dbReference type="EMBL" id="MBD3707043.1"/>
    </source>
</evidence>
<comment type="caution">
    <text evidence="2">The sequence shown here is derived from an EMBL/GenBank/DDBJ whole genome shotgun (WGS) entry which is preliminary data.</text>
</comment>
<feature type="domain" description="DUF4942" evidence="1">
    <location>
        <begin position="16"/>
        <end position="73"/>
    </location>
</feature>
<dbReference type="Proteomes" id="UP000655273">
    <property type="component" value="Unassembled WGS sequence"/>
</dbReference>
<gene>
    <name evidence="2" type="ORF">IE983_13620</name>
</gene>
<proteinExistence type="predicted"/>